<accession>A0A1M6L2L5</accession>
<keyword evidence="1" id="KW-0472">Membrane</keyword>
<evidence type="ECO:0000256" key="1">
    <source>
        <dbReference type="SAM" id="Phobius"/>
    </source>
</evidence>
<dbReference type="RefSeq" id="WP_072765518.1">
    <property type="nucleotide sequence ID" value="NZ_FQYX01000029.1"/>
</dbReference>
<feature type="transmembrane region" description="Helical" evidence="1">
    <location>
        <begin position="12"/>
        <end position="32"/>
    </location>
</feature>
<dbReference type="EMBL" id="FQYX01000029">
    <property type="protein sequence ID" value="SHJ65413.1"/>
    <property type="molecule type" value="Genomic_DNA"/>
</dbReference>
<protein>
    <recommendedName>
        <fullName evidence="4">Sugar efflux transporter for intercellular exchange</fullName>
    </recommendedName>
</protein>
<organism evidence="2 3">
    <name type="scientific">Arenibacter nanhaiticus</name>
    <dbReference type="NCBI Taxonomy" id="558155"/>
    <lineage>
        <taxon>Bacteria</taxon>
        <taxon>Pseudomonadati</taxon>
        <taxon>Bacteroidota</taxon>
        <taxon>Flavobacteriia</taxon>
        <taxon>Flavobacteriales</taxon>
        <taxon>Flavobacteriaceae</taxon>
        <taxon>Arenibacter</taxon>
    </lineage>
</organism>
<dbReference type="STRING" id="558155.SAMN04487911_12922"/>
<name>A0A1M6L2L5_9FLAO</name>
<reference evidence="2 3" key="1">
    <citation type="submission" date="2016-11" db="EMBL/GenBank/DDBJ databases">
        <authorList>
            <person name="Jaros S."/>
            <person name="Januszkiewicz K."/>
            <person name="Wedrychowicz H."/>
        </authorList>
    </citation>
    <scope>NUCLEOTIDE SEQUENCE [LARGE SCALE GENOMIC DNA]</scope>
    <source>
        <strain evidence="2 3">CGMCC 1.8863</strain>
    </source>
</reference>
<dbReference type="Gene3D" id="1.20.1280.290">
    <property type="match status" value="1"/>
</dbReference>
<evidence type="ECO:0000313" key="2">
    <source>
        <dbReference type="EMBL" id="SHJ65413.1"/>
    </source>
</evidence>
<proteinExistence type="predicted"/>
<dbReference type="OrthoDB" id="1163347at2"/>
<feature type="transmembrane region" description="Helical" evidence="1">
    <location>
        <begin position="44"/>
        <end position="63"/>
    </location>
</feature>
<gene>
    <name evidence="2" type="ORF">SAMN04487911_12922</name>
</gene>
<dbReference type="Proteomes" id="UP000184231">
    <property type="component" value="Unassembled WGS sequence"/>
</dbReference>
<sequence length="97" mass="11096">MSFLHSIPESIFETIGITAGLGACFVIAIQVYKEFKFKGLSSLSYGFVFGWVFIYLFWCFYGIRFNTVALWLTNGIAVVLQTTLCFIVVRKRKLYAN</sequence>
<feature type="transmembrane region" description="Helical" evidence="1">
    <location>
        <begin position="69"/>
        <end position="89"/>
    </location>
</feature>
<evidence type="ECO:0008006" key="4">
    <source>
        <dbReference type="Google" id="ProtNLM"/>
    </source>
</evidence>
<evidence type="ECO:0000313" key="3">
    <source>
        <dbReference type="Proteomes" id="UP000184231"/>
    </source>
</evidence>
<keyword evidence="1" id="KW-1133">Transmembrane helix</keyword>
<dbReference type="AlphaFoldDB" id="A0A1M6L2L5"/>
<keyword evidence="3" id="KW-1185">Reference proteome</keyword>
<keyword evidence="1" id="KW-0812">Transmembrane</keyword>